<dbReference type="Pfam" id="PF17800">
    <property type="entry name" value="NPL"/>
    <property type="match status" value="1"/>
</dbReference>
<accession>A0A6J1QVH7</accession>
<evidence type="ECO:0000313" key="8">
    <source>
        <dbReference type="Proteomes" id="UP000504618"/>
    </source>
</evidence>
<dbReference type="RefSeq" id="XP_024884902.1">
    <property type="nucleotide sequence ID" value="XM_025029134.1"/>
</dbReference>
<dbReference type="PANTHER" id="PTHR43811">
    <property type="entry name" value="FKBP-TYPE PEPTIDYL-PROLYL CIS-TRANS ISOMERASE FKPA"/>
    <property type="match status" value="1"/>
</dbReference>
<evidence type="ECO:0000256" key="4">
    <source>
        <dbReference type="ARBA" id="ARBA00023235"/>
    </source>
</evidence>
<evidence type="ECO:0000259" key="7">
    <source>
        <dbReference type="PROSITE" id="PS50059"/>
    </source>
</evidence>
<gene>
    <name evidence="9 10 11" type="primary">LOC112463007</name>
</gene>
<dbReference type="InterPro" id="IPR041232">
    <property type="entry name" value="NPL"/>
</dbReference>
<evidence type="ECO:0000313" key="10">
    <source>
        <dbReference type="RefSeq" id="XP_024884901.1"/>
    </source>
</evidence>
<dbReference type="SUPFAM" id="SSF54534">
    <property type="entry name" value="FKBP-like"/>
    <property type="match status" value="1"/>
</dbReference>
<dbReference type="RefSeq" id="XP_024884900.1">
    <property type="nucleotide sequence ID" value="XM_025029132.1"/>
</dbReference>
<evidence type="ECO:0000256" key="2">
    <source>
        <dbReference type="ARBA" id="ARBA00013194"/>
    </source>
</evidence>
<evidence type="ECO:0000313" key="9">
    <source>
        <dbReference type="RefSeq" id="XP_024884900.1"/>
    </source>
</evidence>
<protein>
    <recommendedName>
        <fullName evidence="2 5">peptidylprolyl isomerase</fullName>
        <ecNumber evidence="2 5">5.2.1.8</ecNumber>
    </recommendedName>
</protein>
<dbReference type="PROSITE" id="PS50059">
    <property type="entry name" value="FKBP_PPIASE"/>
    <property type="match status" value="1"/>
</dbReference>
<feature type="domain" description="PPIase FKBP-type" evidence="7">
    <location>
        <begin position="339"/>
        <end position="432"/>
    </location>
</feature>
<dbReference type="OrthoDB" id="1902587at2759"/>
<feature type="compositionally biased region" description="Acidic residues" evidence="6">
    <location>
        <begin position="223"/>
        <end position="243"/>
    </location>
</feature>
<dbReference type="InterPro" id="IPR001179">
    <property type="entry name" value="PPIase_FKBP_dom"/>
</dbReference>
<dbReference type="GeneID" id="112463007"/>
<dbReference type="InterPro" id="IPR046357">
    <property type="entry name" value="PPIase_dom_sf"/>
</dbReference>
<feature type="region of interest" description="Disordered" evidence="6">
    <location>
        <begin position="220"/>
        <end position="315"/>
    </location>
</feature>
<keyword evidence="4 5" id="KW-0413">Isomerase</keyword>
<dbReference type="AlphaFoldDB" id="A0A6J1QVH7"/>
<keyword evidence="8" id="KW-1185">Reference proteome</keyword>
<dbReference type="Gene3D" id="2.60.120.340">
    <property type="entry name" value="Nucleoplasmin core domain"/>
    <property type="match status" value="1"/>
</dbReference>
<organism evidence="8 10">
    <name type="scientific">Temnothorax curvispinosus</name>
    <dbReference type="NCBI Taxonomy" id="300111"/>
    <lineage>
        <taxon>Eukaryota</taxon>
        <taxon>Metazoa</taxon>
        <taxon>Ecdysozoa</taxon>
        <taxon>Arthropoda</taxon>
        <taxon>Hexapoda</taxon>
        <taxon>Insecta</taxon>
        <taxon>Pterygota</taxon>
        <taxon>Neoptera</taxon>
        <taxon>Endopterygota</taxon>
        <taxon>Hymenoptera</taxon>
        <taxon>Apocrita</taxon>
        <taxon>Aculeata</taxon>
        <taxon>Formicoidea</taxon>
        <taxon>Formicidae</taxon>
        <taxon>Myrmicinae</taxon>
        <taxon>Temnothorax</taxon>
    </lineage>
</organism>
<feature type="compositionally biased region" description="Basic and acidic residues" evidence="6">
    <location>
        <begin position="279"/>
        <end position="302"/>
    </location>
</feature>
<evidence type="ECO:0000256" key="1">
    <source>
        <dbReference type="ARBA" id="ARBA00000971"/>
    </source>
</evidence>
<dbReference type="PANTHER" id="PTHR43811:SF19">
    <property type="entry name" value="39 KDA FK506-BINDING NUCLEAR PROTEIN"/>
    <property type="match status" value="1"/>
</dbReference>
<evidence type="ECO:0000256" key="6">
    <source>
        <dbReference type="SAM" id="MobiDB-lite"/>
    </source>
</evidence>
<dbReference type="EC" id="5.2.1.8" evidence="2 5"/>
<reference evidence="9 10" key="1">
    <citation type="submission" date="2025-04" db="UniProtKB">
        <authorList>
            <consortium name="RefSeq"/>
        </authorList>
    </citation>
    <scope>IDENTIFICATION</scope>
    <source>
        <tissue evidence="9 10">Whole body</tissue>
    </source>
</reference>
<dbReference type="Pfam" id="PF00254">
    <property type="entry name" value="FKBP_C"/>
    <property type="match status" value="1"/>
</dbReference>
<name>A0A6J1QVH7_9HYME</name>
<dbReference type="Gene3D" id="3.10.50.40">
    <property type="match status" value="1"/>
</dbReference>
<dbReference type="Proteomes" id="UP000504618">
    <property type="component" value="Unplaced"/>
</dbReference>
<feature type="compositionally biased region" description="Polar residues" evidence="6">
    <location>
        <begin position="254"/>
        <end position="263"/>
    </location>
</feature>
<evidence type="ECO:0000256" key="5">
    <source>
        <dbReference type="PROSITE-ProRule" id="PRU00277"/>
    </source>
</evidence>
<proteinExistence type="predicted"/>
<sequence length="432" mass="48871">MLWSLVMQSHKKYSQRVEEPFHVTMASLDITKTGKIYQDDPVTQVMVVFGGNTTRYLLCSLSKKNVWQVPLNLHMEKGTFITLSCNGGGYVHLTGYYKNPKLSDPSAVISKVISAHIHEGLNTIDDTKDYLKQNREKVEYQRIIHGSWLVQKINAEEENQENGRKTKSKRKANSQEDQAAKRTKPSANSNENRSNDDNCDQNIENLGKLIENNNYCAEHGDNSDCDENEGDSDYDEEEDESDYDGYSSSFYSNTTYMSTSSGSDNDEIKMQSEEDTSQGEEKNEKQKQEKKVTGEEAVEKQKDKKRKKREQRGSNKWVLSSGVRVKRLKPGTGKVAEVGKFVTIYYLACFMLGVEVTELNHCLDGRGFRFKLGTGYVPHGVDEGIVGMKVGEKRRLLIPPRMIGKILRSGGAKLRVPPCSTLVYDVELIKIE</sequence>
<feature type="region of interest" description="Disordered" evidence="6">
    <location>
        <begin position="155"/>
        <end position="202"/>
    </location>
</feature>
<dbReference type="GO" id="GO:0003755">
    <property type="term" value="F:peptidyl-prolyl cis-trans isomerase activity"/>
    <property type="evidence" value="ECO:0007669"/>
    <property type="project" value="UniProtKB-KW"/>
</dbReference>
<evidence type="ECO:0000313" key="11">
    <source>
        <dbReference type="RefSeq" id="XP_024884902.1"/>
    </source>
</evidence>
<dbReference type="RefSeq" id="XP_024884901.1">
    <property type="nucleotide sequence ID" value="XM_025029133.1"/>
</dbReference>
<comment type="catalytic activity">
    <reaction evidence="1 5">
        <text>[protein]-peptidylproline (omega=180) = [protein]-peptidylproline (omega=0)</text>
        <dbReference type="Rhea" id="RHEA:16237"/>
        <dbReference type="Rhea" id="RHEA-COMP:10747"/>
        <dbReference type="Rhea" id="RHEA-COMP:10748"/>
        <dbReference type="ChEBI" id="CHEBI:83833"/>
        <dbReference type="ChEBI" id="CHEBI:83834"/>
        <dbReference type="EC" id="5.2.1.8"/>
    </reaction>
</comment>
<evidence type="ECO:0000256" key="3">
    <source>
        <dbReference type="ARBA" id="ARBA00023110"/>
    </source>
</evidence>
<keyword evidence="3 5" id="KW-0697">Rotamase</keyword>
<feature type="compositionally biased region" description="Low complexity" evidence="6">
    <location>
        <begin position="244"/>
        <end position="253"/>
    </location>
</feature>